<proteinExistence type="inferred from homology"/>
<organism evidence="10 11">
    <name type="scientific">Laodelphax striatellus</name>
    <name type="common">Small brown planthopper</name>
    <name type="synonym">Delphax striatella</name>
    <dbReference type="NCBI Taxonomy" id="195883"/>
    <lineage>
        <taxon>Eukaryota</taxon>
        <taxon>Metazoa</taxon>
        <taxon>Ecdysozoa</taxon>
        <taxon>Arthropoda</taxon>
        <taxon>Hexapoda</taxon>
        <taxon>Insecta</taxon>
        <taxon>Pterygota</taxon>
        <taxon>Neoptera</taxon>
        <taxon>Paraneoptera</taxon>
        <taxon>Hemiptera</taxon>
        <taxon>Auchenorrhyncha</taxon>
        <taxon>Fulgoroidea</taxon>
        <taxon>Delphacidae</taxon>
        <taxon>Criomorphinae</taxon>
        <taxon>Laodelphax</taxon>
    </lineage>
</organism>
<comment type="caution">
    <text evidence="10">The sequence shown here is derived from an EMBL/GenBank/DDBJ whole genome shotgun (WGS) entry which is preliminary data.</text>
</comment>
<evidence type="ECO:0000256" key="6">
    <source>
        <dbReference type="ARBA" id="ARBA00023136"/>
    </source>
</evidence>
<dbReference type="EMBL" id="QKKF02034426">
    <property type="protein sequence ID" value="RZF33237.1"/>
    <property type="molecule type" value="Genomic_DNA"/>
</dbReference>
<protein>
    <submittedName>
        <fullName evidence="10">Uncharacterized protein</fullName>
    </submittedName>
</protein>
<accession>A0A482WI93</accession>
<dbReference type="Pfam" id="PF06679">
    <property type="entry name" value="DUF1180"/>
    <property type="match status" value="1"/>
</dbReference>
<dbReference type="OrthoDB" id="5917722at2759"/>
<evidence type="ECO:0000313" key="11">
    <source>
        <dbReference type="Proteomes" id="UP000291343"/>
    </source>
</evidence>
<feature type="region of interest" description="Disordered" evidence="8">
    <location>
        <begin position="74"/>
        <end position="97"/>
    </location>
</feature>
<evidence type="ECO:0000256" key="8">
    <source>
        <dbReference type="SAM" id="MobiDB-lite"/>
    </source>
</evidence>
<gene>
    <name evidence="10" type="ORF">LSTR_LSTR012998</name>
</gene>
<keyword evidence="5 9" id="KW-1133">Transmembrane helix</keyword>
<dbReference type="GO" id="GO:0016020">
    <property type="term" value="C:membrane"/>
    <property type="evidence" value="ECO:0007669"/>
    <property type="project" value="UniProtKB-SubCell"/>
</dbReference>
<dbReference type="PANTHER" id="PTHR28607:SF4">
    <property type="entry name" value="TRANSMEMBRANE PROTEIN"/>
    <property type="match status" value="1"/>
</dbReference>
<evidence type="ECO:0000313" key="10">
    <source>
        <dbReference type="EMBL" id="RZF33237.1"/>
    </source>
</evidence>
<reference evidence="10 11" key="1">
    <citation type="journal article" date="2017" name="Gigascience">
        <title>Genome sequence of the small brown planthopper, Laodelphax striatellus.</title>
        <authorList>
            <person name="Zhu J."/>
            <person name="Jiang F."/>
            <person name="Wang X."/>
            <person name="Yang P."/>
            <person name="Bao Y."/>
            <person name="Zhao W."/>
            <person name="Wang W."/>
            <person name="Lu H."/>
            <person name="Wang Q."/>
            <person name="Cui N."/>
            <person name="Li J."/>
            <person name="Chen X."/>
            <person name="Luo L."/>
            <person name="Yu J."/>
            <person name="Kang L."/>
            <person name="Cui F."/>
        </authorList>
    </citation>
    <scope>NUCLEOTIDE SEQUENCE [LARGE SCALE GENOMIC DNA]</scope>
    <source>
        <strain evidence="10">Lst14</strain>
    </source>
</reference>
<evidence type="ECO:0000256" key="2">
    <source>
        <dbReference type="ARBA" id="ARBA00006986"/>
    </source>
</evidence>
<evidence type="ECO:0000256" key="4">
    <source>
        <dbReference type="ARBA" id="ARBA00022729"/>
    </source>
</evidence>
<keyword evidence="6 9" id="KW-0472">Membrane</keyword>
<name>A0A482WI93_LAOST</name>
<dbReference type="InParanoid" id="A0A482WI93"/>
<evidence type="ECO:0000256" key="1">
    <source>
        <dbReference type="ARBA" id="ARBA00004479"/>
    </source>
</evidence>
<keyword evidence="7" id="KW-0325">Glycoprotein</keyword>
<evidence type="ECO:0000256" key="3">
    <source>
        <dbReference type="ARBA" id="ARBA00022692"/>
    </source>
</evidence>
<dbReference type="SMR" id="A0A482WI93"/>
<evidence type="ECO:0000256" key="9">
    <source>
        <dbReference type="SAM" id="Phobius"/>
    </source>
</evidence>
<keyword evidence="3 9" id="KW-0812">Transmembrane</keyword>
<dbReference type="InterPro" id="IPR009565">
    <property type="entry name" value="FAM174-like"/>
</dbReference>
<feature type="transmembrane region" description="Helical" evidence="9">
    <location>
        <begin position="32"/>
        <end position="51"/>
    </location>
</feature>
<dbReference type="AlphaFoldDB" id="A0A482WI93"/>
<keyword evidence="11" id="KW-1185">Reference proteome</keyword>
<comment type="subcellular location">
    <subcellularLocation>
        <location evidence="1">Membrane</location>
        <topology evidence="1">Single-pass type I membrane protein</topology>
    </subcellularLocation>
</comment>
<comment type="similarity">
    <text evidence="2">Belongs to the FAM174 family.</text>
</comment>
<sequence>MFNDSTVAITATKSDTYAWTQKVNSTTVIEGFLLLAILSVAIVLYFTIKAIRLRRRRSRVRKYGVLTSREDVEMTPLGEEDEDEDSTVFDINNHAQP</sequence>
<feature type="compositionally biased region" description="Acidic residues" evidence="8">
    <location>
        <begin position="78"/>
        <end position="87"/>
    </location>
</feature>
<keyword evidence="4" id="KW-0732">Signal</keyword>
<evidence type="ECO:0000256" key="7">
    <source>
        <dbReference type="ARBA" id="ARBA00023180"/>
    </source>
</evidence>
<evidence type="ECO:0000256" key="5">
    <source>
        <dbReference type="ARBA" id="ARBA00022989"/>
    </source>
</evidence>
<dbReference type="Proteomes" id="UP000291343">
    <property type="component" value="Unassembled WGS sequence"/>
</dbReference>
<dbReference type="PANTHER" id="PTHR28607">
    <property type="entry name" value="EXPRESSED PROTEIN"/>
    <property type="match status" value="1"/>
</dbReference>